<dbReference type="PANTHER" id="PTHR11008">
    <property type="entry name" value="PROTEIN TAKEOUT-LIKE PROTEIN"/>
    <property type="match status" value="1"/>
</dbReference>
<organism evidence="2 3">
    <name type="scientific">Nicrophorus vespilloides</name>
    <name type="common">Boreal carrion beetle</name>
    <dbReference type="NCBI Taxonomy" id="110193"/>
    <lineage>
        <taxon>Eukaryota</taxon>
        <taxon>Metazoa</taxon>
        <taxon>Ecdysozoa</taxon>
        <taxon>Arthropoda</taxon>
        <taxon>Hexapoda</taxon>
        <taxon>Insecta</taxon>
        <taxon>Pterygota</taxon>
        <taxon>Neoptera</taxon>
        <taxon>Endopterygota</taxon>
        <taxon>Coleoptera</taxon>
        <taxon>Polyphaga</taxon>
        <taxon>Staphyliniformia</taxon>
        <taxon>Silphidae</taxon>
        <taxon>Nicrophorinae</taxon>
        <taxon>Nicrophorus</taxon>
    </lineage>
</organism>
<feature type="chain" id="PRO_5045742951" evidence="1">
    <location>
        <begin position="22"/>
        <end position="259"/>
    </location>
</feature>
<dbReference type="PANTHER" id="PTHR11008:SF35">
    <property type="entry name" value="PROTEIN TAKEOUT-LIKE PROTEIN"/>
    <property type="match status" value="1"/>
</dbReference>
<dbReference type="Proteomes" id="UP000695000">
    <property type="component" value="Unplaced"/>
</dbReference>
<gene>
    <name evidence="3" type="primary">LOC108565844</name>
</gene>
<name>A0ABM1N2D2_NICVS</name>
<dbReference type="GeneID" id="108565844"/>
<feature type="signal peptide" evidence="1">
    <location>
        <begin position="1"/>
        <end position="21"/>
    </location>
</feature>
<sequence length="259" mass="29285">MMELQFVILLLGTIAFSTIEAQTNDTDSIYETPEYILPCYKADPEINTCLRGTFNHLRPYLINGLTDINVPSIDPLIIDRLLIENGHGAFRIRALFNNITVNGASNYTIGKIKADVDHWNIELGINLPRIEIRGKYEVGGNVLLFPVRSKGNFWAIFLEVEAAAKIFGKEIENEEGVRFMKIERMLTDFKLGKSRFRVRDVVNNGNIIGEAINQFLNNNADEIIREMKPAASQSISRHFAAFLNSAFLKVPIKVWLPDA</sequence>
<evidence type="ECO:0000313" key="2">
    <source>
        <dbReference type="Proteomes" id="UP000695000"/>
    </source>
</evidence>
<dbReference type="InterPro" id="IPR038606">
    <property type="entry name" value="To_sf"/>
</dbReference>
<reference evidence="3" key="1">
    <citation type="submission" date="2025-08" db="UniProtKB">
        <authorList>
            <consortium name="RefSeq"/>
        </authorList>
    </citation>
    <scope>IDENTIFICATION</scope>
    <source>
        <tissue evidence="3">Whole Larva</tissue>
    </source>
</reference>
<proteinExistence type="predicted"/>
<protein>
    <submittedName>
        <fullName evidence="3">Circadian clock-controlled protein-like isoform X1</fullName>
    </submittedName>
</protein>
<dbReference type="InterPro" id="IPR010562">
    <property type="entry name" value="Haemolymph_juvenile_hormone-bd"/>
</dbReference>
<dbReference type="SMART" id="SM00700">
    <property type="entry name" value="JHBP"/>
    <property type="match status" value="1"/>
</dbReference>
<dbReference type="RefSeq" id="XP_017780982.1">
    <property type="nucleotide sequence ID" value="XM_017925493.1"/>
</dbReference>
<dbReference type="Pfam" id="PF06585">
    <property type="entry name" value="JHBP"/>
    <property type="match status" value="1"/>
</dbReference>
<keyword evidence="1" id="KW-0732">Signal</keyword>
<dbReference type="Gene3D" id="3.15.10.30">
    <property type="entry name" value="Haemolymph juvenile hormone binding protein"/>
    <property type="match status" value="1"/>
</dbReference>
<evidence type="ECO:0000313" key="3">
    <source>
        <dbReference type="RefSeq" id="XP_017780982.1"/>
    </source>
</evidence>
<evidence type="ECO:0000256" key="1">
    <source>
        <dbReference type="SAM" id="SignalP"/>
    </source>
</evidence>
<keyword evidence="2" id="KW-1185">Reference proteome</keyword>
<accession>A0ABM1N2D2</accession>